<evidence type="ECO:0000256" key="1">
    <source>
        <dbReference type="ARBA" id="ARBA00004370"/>
    </source>
</evidence>
<dbReference type="PRINTS" id="PR00125">
    <property type="entry name" value="ATPASEDELTA"/>
</dbReference>
<protein>
    <recommendedName>
        <fullName evidence="8">ATP synthase subunit delta</fullName>
    </recommendedName>
    <alternativeName>
        <fullName evidence="8">ATP synthase F(1) sector subunit delta</fullName>
    </alternativeName>
    <alternativeName>
        <fullName evidence="8">F-type ATPase subunit delta</fullName>
        <shortName evidence="8">F-ATPase subunit delta</shortName>
    </alternativeName>
</protein>
<evidence type="ECO:0000256" key="4">
    <source>
        <dbReference type="ARBA" id="ARBA00023065"/>
    </source>
</evidence>
<comment type="caution">
    <text evidence="9">The sequence shown here is derived from an EMBL/GenBank/DDBJ whole genome shotgun (WGS) entry which is preliminary data.</text>
</comment>
<dbReference type="RefSeq" id="WP_126295295.1">
    <property type="nucleotide sequence ID" value="NZ_CP185866.1"/>
</dbReference>
<comment type="similarity">
    <text evidence="8">Belongs to the ATPase delta chain family.</text>
</comment>
<proteinExistence type="inferred from homology"/>
<dbReference type="GO" id="GO:0046933">
    <property type="term" value="F:proton-transporting ATP synthase activity, rotational mechanism"/>
    <property type="evidence" value="ECO:0007669"/>
    <property type="project" value="UniProtKB-UniRule"/>
</dbReference>
<sequence length="178" mass="19673">MSKSTVAKRYADALFQLAQEKKVVEEVNNDLEELVKVIETTPELLSLLSSPKFSIERKKQIVAEIFASANPIVVNTLELLIDKKRVNEVGYLAQEFKVLAAEAQGFADSTVFSTRELTEQEKAEISSTFGKLVGKENLNITNVIEPSLLGGVRVQIGNYIFDNTVANKLEGLKRTLVG</sequence>
<evidence type="ECO:0000256" key="2">
    <source>
        <dbReference type="ARBA" id="ARBA00022448"/>
    </source>
</evidence>
<name>A0A3S0JNV5_9BACI</name>
<dbReference type="Proteomes" id="UP000276349">
    <property type="component" value="Unassembled WGS sequence"/>
</dbReference>
<comment type="function">
    <text evidence="8">This protein is part of the stalk that links CF(0) to CF(1). It either transmits conformational changes from CF(0) to CF(1) or is implicated in proton conduction.</text>
</comment>
<keyword evidence="4 8" id="KW-0406">Ion transport</keyword>
<dbReference type="Gene3D" id="1.10.520.20">
    <property type="entry name" value="N-terminal domain of the delta subunit of the F1F0-ATP synthase"/>
    <property type="match status" value="1"/>
</dbReference>
<keyword evidence="3 8" id="KW-0375">Hydrogen ion transport</keyword>
<evidence type="ECO:0000256" key="7">
    <source>
        <dbReference type="ARBA" id="ARBA00023310"/>
    </source>
</evidence>
<dbReference type="GO" id="GO:0016787">
    <property type="term" value="F:hydrolase activity"/>
    <property type="evidence" value="ECO:0007669"/>
    <property type="project" value="UniProtKB-KW"/>
</dbReference>
<evidence type="ECO:0000256" key="8">
    <source>
        <dbReference type="HAMAP-Rule" id="MF_01416"/>
    </source>
</evidence>
<comment type="subcellular location">
    <subcellularLocation>
        <location evidence="8">Cell membrane</location>
        <topology evidence="8">Peripheral membrane protein</topology>
    </subcellularLocation>
    <subcellularLocation>
        <location evidence="1">Membrane</location>
    </subcellularLocation>
</comment>
<dbReference type="GO" id="GO:0005886">
    <property type="term" value="C:plasma membrane"/>
    <property type="evidence" value="ECO:0007669"/>
    <property type="project" value="UniProtKB-SubCell"/>
</dbReference>
<dbReference type="SUPFAM" id="SSF47928">
    <property type="entry name" value="N-terminal domain of the delta subunit of the F1F0-ATP synthase"/>
    <property type="match status" value="1"/>
</dbReference>
<comment type="function">
    <text evidence="8">F(1)F(0) ATP synthase produces ATP from ADP in the presence of a proton or sodium gradient. F-type ATPases consist of two structural domains, F(1) containing the extramembraneous catalytic core and F(0) containing the membrane proton channel, linked together by a central stalk and a peripheral stalk. During catalysis, ATP synthesis in the catalytic domain of F(1) is coupled via a rotary mechanism of the central stalk subunits to proton translocation.</text>
</comment>
<dbReference type="InterPro" id="IPR026015">
    <property type="entry name" value="ATP_synth_OSCP/delta_N_sf"/>
</dbReference>
<reference evidence="9 10" key="1">
    <citation type="submission" date="2018-12" db="EMBL/GenBank/DDBJ databases">
        <authorList>
            <person name="Yu L."/>
        </authorList>
    </citation>
    <scope>NUCLEOTIDE SEQUENCE [LARGE SCALE GENOMIC DNA]</scope>
    <source>
        <strain evidence="9 10">S5H2222</strain>
    </source>
</reference>
<evidence type="ECO:0000256" key="3">
    <source>
        <dbReference type="ARBA" id="ARBA00022781"/>
    </source>
</evidence>
<dbReference type="NCBIfam" id="TIGR01145">
    <property type="entry name" value="ATP_synt_delta"/>
    <property type="match status" value="1"/>
</dbReference>
<dbReference type="PROSITE" id="PS00389">
    <property type="entry name" value="ATPASE_DELTA"/>
    <property type="match status" value="1"/>
</dbReference>
<dbReference type="InterPro" id="IPR020781">
    <property type="entry name" value="ATPase_OSCP/d_CS"/>
</dbReference>
<dbReference type="AlphaFoldDB" id="A0A3S0JNV5"/>
<keyword evidence="10" id="KW-1185">Reference proteome</keyword>
<keyword evidence="6 8" id="KW-0139">CF(1)</keyword>
<evidence type="ECO:0000256" key="5">
    <source>
        <dbReference type="ARBA" id="ARBA00023136"/>
    </source>
</evidence>
<evidence type="ECO:0000256" key="6">
    <source>
        <dbReference type="ARBA" id="ARBA00023196"/>
    </source>
</evidence>
<dbReference type="EMBL" id="RXNR01000047">
    <property type="protein sequence ID" value="RTQ90693.1"/>
    <property type="molecule type" value="Genomic_DNA"/>
</dbReference>
<keyword evidence="5 8" id="KW-0472">Membrane</keyword>
<dbReference type="OrthoDB" id="9802471at2"/>
<keyword evidence="2 8" id="KW-0813">Transport</keyword>
<dbReference type="GO" id="GO:0045259">
    <property type="term" value="C:proton-transporting ATP synthase complex"/>
    <property type="evidence" value="ECO:0007669"/>
    <property type="project" value="UniProtKB-KW"/>
</dbReference>
<accession>A0A3S0JNV5</accession>
<dbReference type="Pfam" id="PF00213">
    <property type="entry name" value="OSCP"/>
    <property type="match status" value="1"/>
</dbReference>
<keyword evidence="8" id="KW-1003">Cell membrane</keyword>
<dbReference type="HAMAP" id="MF_01416">
    <property type="entry name" value="ATP_synth_delta_bact"/>
    <property type="match status" value="1"/>
</dbReference>
<evidence type="ECO:0000313" key="10">
    <source>
        <dbReference type="Proteomes" id="UP000276349"/>
    </source>
</evidence>
<dbReference type="InterPro" id="IPR000711">
    <property type="entry name" value="ATPase_OSCP/dsu"/>
</dbReference>
<dbReference type="PANTHER" id="PTHR11910">
    <property type="entry name" value="ATP SYNTHASE DELTA CHAIN"/>
    <property type="match status" value="1"/>
</dbReference>
<evidence type="ECO:0000313" key="9">
    <source>
        <dbReference type="EMBL" id="RTQ90693.1"/>
    </source>
</evidence>
<organism evidence="9 10">
    <name type="scientific">Lysinibacillus telephonicus</name>
    <dbReference type="NCBI Taxonomy" id="1714840"/>
    <lineage>
        <taxon>Bacteria</taxon>
        <taxon>Bacillati</taxon>
        <taxon>Bacillota</taxon>
        <taxon>Bacilli</taxon>
        <taxon>Bacillales</taxon>
        <taxon>Bacillaceae</taxon>
        <taxon>Lysinibacillus</taxon>
    </lineage>
</organism>
<dbReference type="NCBIfam" id="NF004403">
    <property type="entry name" value="PRK05758.2-4"/>
    <property type="match status" value="1"/>
</dbReference>
<gene>
    <name evidence="8" type="primary">atpH</name>
    <name evidence="9" type="ORF">EKG35_14585</name>
</gene>
<keyword evidence="7 8" id="KW-0066">ATP synthesis</keyword>
<keyword evidence="9" id="KW-0378">Hydrolase</keyword>